<dbReference type="PANTHER" id="PTHR46577:SF1">
    <property type="entry name" value="HTH-TYPE TRANSCRIPTIONAL REGULATORY PROTEIN GABR"/>
    <property type="match status" value="1"/>
</dbReference>
<dbReference type="Proteomes" id="UP000036834">
    <property type="component" value="Unassembled WGS sequence"/>
</dbReference>
<comment type="cofactor">
    <cofactor evidence="1">
        <name>pyridoxal 5'-phosphate</name>
        <dbReference type="ChEBI" id="CHEBI:597326"/>
    </cofactor>
</comment>
<dbReference type="STRING" id="54915.ADS79_06980"/>
<evidence type="ECO:0000256" key="1">
    <source>
        <dbReference type="ARBA" id="ARBA00001933"/>
    </source>
</evidence>
<organism evidence="10 11">
    <name type="scientific">Brevibacillus reuszeri</name>
    <dbReference type="NCBI Taxonomy" id="54915"/>
    <lineage>
        <taxon>Bacteria</taxon>
        <taxon>Bacillati</taxon>
        <taxon>Bacillota</taxon>
        <taxon>Bacilli</taxon>
        <taxon>Bacillales</taxon>
        <taxon>Paenibacillaceae</taxon>
        <taxon>Brevibacillus</taxon>
    </lineage>
</organism>
<keyword evidence="3" id="KW-0808">Transferase</keyword>
<dbReference type="CDD" id="cd00609">
    <property type="entry name" value="AAT_like"/>
    <property type="match status" value="1"/>
</dbReference>
<evidence type="ECO:0000256" key="2">
    <source>
        <dbReference type="ARBA" id="ARBA00005384"/>
    </source>
</evidence>
<evidence type="ECO:0000256" key="4">
    <source>
        <dbReference type="ARBA" id="ARBA00022898"/>
    </source>
</evidence>
<gene>
    <name evidence="10" type="ORF">ADS79_06980</name>
    <name evidence="9" type="ORF">BRE01_31920</name>
</gene>
<dbReference type="EMBL" id="LGIQ01000005">
    <property type="protein sequence ID" value="KNB73676.1"/>
    <property type="molecule type" value="Genomic_DNA"/>
</dbReference>
<dbReference type="Proteomes" id="UP000319578">
    <property type="component" value="Unassembled WGS sequence"/>
</dbReference>
<dbReference type="CDD" id="cd07377">
    <property type="entry name" value="WHTH_GntR"/>
    <property type="match status" value="1"/>
</dbReference>
<dbReference type="GO" id="GO:0030170">
    <property type="term" value="F:pyridoxal phosphate binding"/>
    <property type="evidence" value="ECO:0007669"/>
    <property type="project" value="InterPro"/>
</dbReference>
<keyword evidence="4" id="KW-0663">Pyridoxal phosphate</keyword>
<dbReference type="Pfam" id="PF00155">
    <property type="entry name" value="Aminotran_1_2"/>
    <property type="match status" value="1"/>
</dbReference>
<feature type="domain" description="HTH gntR-type" evidence="8">
    <location>
        <begin position="17"/>
        <end position="86"/>
    </location>
</feature>
<reference evidence="9 12" key="3">
    <citation type="submission" date="2019-06" db="EMBL/GenBank/DDBJ databases">
        <title>Whole genome shotgun sequence of Brevibacillus reuszeri NBRC 15719.</title>
        <authorList>
            <person name="Hosoyama A."/>
            <person name="Uohara A."/>
            <person name="Ohji S."/>
            <person name="Ichikawa N."/>
        </authorList>
    </citation>
    <scope>NUCLEOTIDE SEQUENCE [LARGE SCALE GENOMIC DNA]</scope>
    <source>
        <strain evidence="9 12">NBRC 15719</strain>
    </source>
</reference>
<dbReference type="AlphaFoldDB" id="A0A0K9YYE3"/>
<comment type="similarity">
    <text evidence="2">In the C-terminal section; belongs to the class-I pyridoxal-phosphate-dependent aminotransferase family.</text>
</comment>
<evidence type="ECO:0000256" key="5">
    <source>
        <dbReference type="ARBA" id="ARBA00023015"/>
    </source>
</evidence>
<evidence type="ECO:0000313" key="12">
    <source>
        <dbReference type="Proteomes" id="UP000319578"/>
    </source>
</evidence>
<protein>
    <submittedName>
        <fullName evidence="10">Transcriptional regulator</fullName>
    </submittedName>
</protein>
<keyword evidence="7" id="KW-0804">Transcription</keyword>
<reference evidence="11" key="1">
    <citation type="submission" date="2015-07" db="EMBL/GenBank/DDBJ databases">
        <title>Genome sequencing project for genomic taxonomy and phylogenomics of Bacillus-like bacteria.</title>
        <authorList>
            <person name="Liu B."/>
            <person name="Wang J."/>
            <person name="Zhu Y."/>
            <person name="Liu G."/>
            <person name="Chen Q."/>
            <person name="Chen Z."/>
            <person name="Lan J."/>
            <person name="Che J."/>
            <person name="Ge C."/>
            <person name="Shi H."/>
            <person name="Pan Z."/>
            <person name="Liu X."/>
        </authorList>
    </citation>
    <scope>NUCLEOTIDE SEQUENCE [LARGE SCALE GENOMIC DNA]</scope>
    <source>
        <strain evidence="11">DSM 9887</strain>
    </source>
</reference>
<dbReference type="RefSeq" id="WP_049737683.1">
    <property type="nucleotide sequence ID" value="NZ_BJON01000013.1"/>
</dbReference>
<keyword evidence="12" id="KW-1185">Reference proteome</keyword>
<proteinExistence type="inferred from homology"/>
<evidence type="ECO:0000259" key="8">
    <source>
        <dbReference type="PROSITE" id="PS50949"/>
    </source>
</evidence>
<dbReference type="InterPro" id="IPR036390">
    <property type="entry name" value="WH_DNA-bd_sf"/>
</dbReference>
<comment type="caution">
    <text evidence="10">The sequence shown here is derived from an EMBL/GenBank/DDBJ whole genome shotgun (WGS) entry which is preliminary data.</text>
</comment>
<evidence type="ECO:0000313" key="9">
    <source>
        <dbReference type="EMBL" id="GED69490.1"/>
    </source>
</evidence>
<dbReference type="SMART" id="SM00345">
    <property type="entry name" value="HTH_GNTR"/>
    <property type="match status" value="1"/>
</dbReference>
<dbReference type="SUPFAM" id="SSF53383">
    <property type="entry name" value="PLP-dependent transferases"/>
    <property type="match status" value="1"/>
</dbReference>
<name>A0A0K9YYE3_9BACL</name>
<keyword evidence="6" id="KW-0238">DNA-binding</keyword>
<dbReference type="Gene3D" id="1.10.10.10">
    <property type="entry name" value="Winged helix-like DNA-binding domain superfamily/Winged helix DNA-binding domain"/>
    <property type="match status" value="1"/>
</dbReference>
<dbReference type="InterPro" id="IPR051446">
    <property type="entry name" value="HTH_trans_reg/aminotransferase"/>
</dbReference>
<reference evidence="10" key="2">
    <citation type="submission" date="2015-07" db="EMBL/GenBank/DDBJ databases">
        <title>MeaNS - Measles Nucleotide Surveillance Program.</title>
        <authorList>
            <person name="Tran T."/>
            <person name="Druce J."/>
        </authorList>
    </citation>
    <scope>NUCLEOTIDE SEQUENCE</scope>
    <source>
        <strain evidence="10">DSM 9887</strain>
    </source>
</reference>
<evidence type="ECO:0000313" key="10">
    <source>
        <dbReference type="EMBL" id="KNB73676.1"/>
    </source>
</evidence>
<keyword evidence="3" id="KW-0032">Aminotransferase</keyword>
<dbReference type="PROSITE" id="PS50949">
    <property type="entry name" value="HTH_GNTR"/>
    <property type="match status" value="1"/>
</dbReference>
<dbReference type="InterPro" id="IPR036388">
    <property type="entry name" value="WH-like_DNA-bd_sf"/>
</dbReference>
<keyword evidence="5" id="KW-0805">Transcription regulation</keyword>
<dbReference type="InterPro" id="IPR004839">
    <property type="entry name" value="Aminotransferase_I/II_large"/>
</dbReference>
<evidence type="ECO:0000256" key="7">
    <source>
        <dbReference type="ARBA" id="ARBA00023163"/>
    </source>
</evidence>
<accession>A0A0K9YYE3</accession>
<dbReference type="OrthoDB" id="9801546at2"/>
<dbReference type="PATRIC" id="fig|54915.3.peg.6826"/>
<evidence type="ECO:0000313" key="11">
    <source>
        <dbReference type="Proteomes" id="UP000036834"/>
    </source>
</evidence>
<evidence type="ECO:0000256" key="3">
    <source>
        <dbReference type="ARBA" id="ARBA00022576"/>
    </source>
</evidence>
<dbReference type="Gene3D" id="3.40.640.10">
    <property type="entry name" value="Type I PLP-dependent aspartate aminotransferase-like (Major domain)"/>
    <property type="match status" value="1"/>
</dbReference>
<dbReference type="GO" id="GO:0003677">
    <property type="term" value="F:DNA binding"/>
    <property type="evidence" value="ECO:0007669"/>
    <property type="project" value="UniProtKB-KW"/>
</dbReference>
<dbReference type="InterPro" id="IPR000524">
    <property type="entry name" value="Tscrpt_reg_HTH_GntR"/>
</dbReference>
<dbReference type="PANTHER" id="PTHR46577">
    <property type="entry name" value="HTH-TYPE TRANSCRIPTIONAL REGULATORY PROTEIN GABR"/>
    <property type="match status" value="1"/>
</dbReference>
<sequence>MSNRPFFSFHFHKQSHTPIYVQLAEQLQTAILRGAFLVDGQQLISLRDMKTVSGCSLETVKKAYDHLAMEGWLEAVHGKGYYLTQTAKEARLENRLPLTDIPIASLADSSPRPGEELVKRLRGAFYESLTVLDEPSAQKKIRRTQAAKVFADHLSRRGLPHYPERLLLFNRSTSGFAFLAQRIMNPRDVVYVEEYSYPVFLRLLSQCGITVRPIKMDEDGVSLAALDSEQEHYPANWLLINPHYHFPTGISYSEQRKEEILDWAKRHNVRLVENDHYGDLWFEQPSHPLYQLAIEKESPVEVYYLHSLSKTLARDLQLGVLLLPSALNDDELERYRQIVSMTGAEPSLLVVEAAVRLLDDPWFSEVYLADRRALFHERFLRLWQEKRQALPAHAHMYPISGGLNTWIEWGNPTAKATEAEDRIIAILKEEGLELTGGHAFRVADEPDDTVRRPAVRFPLAPMEERELKHWLHRLGAALIR</sequence>
<dbReference type="SUPFAM" id="SSF46785">
    <property type="entry name" value="Winged helix' DNA-binding domain"/>
    <property type="match status" value="1"/>
</dbReference>
<dbReference type="InterPro" id="IPR015424">
    <property type="entry name" value="PyrdxlP-dep_Trfase"/>
</dbReference>
<evidence type="ECO:0000256" key="6">
    <source>
        <dbReference type="ARBA" id="ARBA00023125"/>
    </source>
</evidence>
<dbReference type="GO" id="GO:0008483">
    <property type="term" value="F:transaminase activity"/>
    <property type="evidence" value="ECO:0007669"/>
    <property type="project" value="UniProtKB-KW"/>
</dbReference>
<dbReference type="GO" id="GO:0003700">
    <property type="term" value="F:DNA-binding transcription factor activity"/>
    <property type="evidence" value="ECO:0007669"/>
    <property type="project" value="InterPro"/>
</dbReference>
<dbReference type="EMBL" id="BJON01000013">
    <property type="protein sequence ID" value="GED69490.1"/>
    <property type="molecule type" value="Genomic_DNA"/>
</dbReference>
<dbReference type="InterPro" id="IPR015421">
    <property type="entry name" value="PyrdxlP-dep_Trfase_major"/>
</dbReference>